<proteinExistence type="predicted"/>
<feature type="region of interest" description="Disordered" evidence="1">
    <location>
        <begin position="1"/>
        <end position="24"/>
    </location>
</feature>
<evidence type="ECO:0000313" key="3">
    <source>
        <dbReference type="EMBL" id="QDS37820.1"/>
    </source>
</evidence>
<feature type="compositionally biased region" description="Basic and acidic residues" evidence="1">
    <location>
        <begin position="85"/>
        <end position="103"/>
    </location>
</feature>
<evidence type="ECO:0000313" key="4">
    <source>
        <dbReference type="Proteomes" id="UP000317713"/>
    </source>
</evidence>
<sequence>MSGLEDEKLTVQLRGLRRQDPPPRQEFVTYLDQTLVKQAGQMKQRKKVGRILSMTGGAAATVVLALLVAVPDGKEAPDGTSSVRTEQRAENKPSLAKEKDIPEQRNIPPVAEQRKISQVKEQPKQKEQSVITQSQSLPKSQALPKTATTASNTPTLSVEQYMKQKLDDKSKQYQLASNHLEKDTAVFQRVINGIPFADSVVKVHLESDGTPAGMVMEENLDAEADLSLFPNPEKAISKEEAVQRLTASLKQEEVATFAGYINALNGEVLDRRFQSVAATGSYSLIPIQAQGKLLMANSDEEIATLIQKEFGVRIGGDNRPLSTEEHESYMEYTWKMTDATYLTVRFAKKSGQLLAYRMKTNTEAHTSPELSQAEAAQIGVKKLAYYLPRQITQLAMEGAAVEDSAIRLDFIAITQGARAESHKYKVWVDSTSRLVVGLEGNFSEIGKASTESNKGNSPSLELLYVWPELNGKRTPAPYLVYQVKQ</sequence>
<feature type="region of interest" description="Disordered" evidence="1">
    <location>
        <begin position="73"/>
        <end position="155"/>
    </location>
</feature>
<feature type="compositionally biased region" description="Polar residues" evidence="1">
    <location>
        <begin position="128"/>
        <end position="139"/>
    </location>
</feature>
<reference evidence="3 4" key="1">
    <citation type="submission" date="2019-07" db="EMBL/GenBank/DDBJ databases">
        <title>Characterization of Brevibacillus brevis HK544, as a potential biocontrol agent.</title>
        <authorList>
            <person name="Kim H."/>
        </authorList>
    </citation>
    <scope>NUCLEOTIDE SEQUENCE [LARGE SCALE GENOMIC DNA]</scope>
    <source>
        <strain evidence="3 4">HK544</strain>
    </source>
</reference>
<dbReference type="Proteomes" id="UP000317713">
    <property type="component" value="Chromosome"/>
</dbReference>
<name>A0A517IFZ7_BREBE</name>
<dbReference type="RefSeq" id="WP_144619318.1">
    <property type="nucleotide sequence ID" value="NZ_CP042161.1"/>
</dbReference>
<accession>A0A517IFZ7</accession>
<feature type="transmembrane region" description="Helical" evidence="2">
    <location>
        <begin position="51"/>
        <end position="70"/>
    </location>
</feature>
<dbReference type="EMBL" id="CP042161">
    <property type="protein sequence ID" value="QDS37820.1"/>
    <property type="molecule type" value="Genomic_DNA"/>
</dbReference>
<feature type="compositionally biased region" description="Polar residues" evidence="1">
    <location>
        <begin position="146"/>
        <end position="155"/>
    </location>
</feature>
<organism evidence="3 4">
    <name type="scientific">Brevibacillus brevis</name>
    <name type="common">Bacillus brevis</name>
    <dbReference type="NCBI Taxonomy" id="1393"/>
    <lineage>
        <taxon>Bacteria</taxon>
        <taxon>Bacillati</taxon>
        <taxon>Bacillota</taxon>
        <taxon>Bacilli</taxon>
        <taxon>Bacillales</taxon>
        <taxon>Paenibacillaceae</taxon>
        <taxon>Brevibacillus</taxon>
    </lineage>
</organism>
<evidence type="ECO:0000256" key="1">
    <source>
        <dbReference type="SAM" id="MobiDB-lite"/>
    </source>
</evidence>
<gene>
    <name evidence="3" type="ORF">FPS98_29735</name>
</gene>
<keyword evidence="2" id="KW-0812">Transmembrane</keyword>
<protein>
    <submittedName>
        <fullName evidence="3">Uncharacterized protein</fullName>
    </submittedName>
</protein>
<keyword evidence="2" id="KW-0472">Membrane</keyword>
<dbReference type="AlphaFoldDB" id="A0A517IFZ7"/>
<evidence type="ECO:0000256" key="2">
    <source>
        <dbReference type="SAM" id="Phobius"/>
    </source>
</evidence>
<keyword evidence="2" id="KW-1133">Transmembrane helix</keyword>